<keyword evidence="11" id="KW-0408">Iron</keyword>
<dbReference type="InterPro" id="IPR010376">
    <property type="entry name" value="GBBH-like_N"/>
</dbReference>
<dbReference type="InterPro" id="IPR003819">
    <property type="entry name" value="TauD/TfdA-like"/>
</dbReference>
<gene>
    <name evidence="19" type="ORF">TCAL_14917</name>
</gene>
<comment type="cofactor">
    <cofactor evidence="1">
        <name>Fe(2+)</name>
        <dbReference type="ChEBI" id="CHEBI:29033"/>
    </cofactor>
</comment>
<name>A0A553N739_TIGCA</name>
<evidence type="ECO:0000256" key="5">
    <source>
        <dbReference type="ARBA" id="ARBA00012267"/>
    </source>
</evidence>
<dbReference type="GO" id="GO:0005506">
    <property type="term" value="F:iron ion binding"/>
    <property type="evidence" value="ECO:0007669"/>
    <property type="project" value="InterPro"/>
</dbReference>
<proteinExistence type="inferred from homology"/>
<dbReference type="PANTHER" id="PTHR10696:SF51">
    <property type="entry name" value="TRIMETHYLLYSINE DIOXYGENASE, MITOCHONDRIAL"/>
    <property type="match status" value="1"/>
</dbReference>
<feature type="domain" description="Gamma-butyrobetaine hydroxylase-like N-terminal" evidence="18">
    <location>
        <begin position="9"/>
        <end position="93"/>
    </location>
</feature>
<dbReference type="FunFam" id="3.60.130.10:FF:000001">
    <property type="entry name" value="Trimethyllysine dioxygenase, mitochondrial"/>
    <property type="match status" value="1"/>
</dbReference>
<dbReference type="UniPathway" id="UPA00118"/>
<keyword evidence="20" id="KW-1185">Reference proteome</keyword>
<evidence type="ECO:0000259" key="17">
    <source>
        <dbReference type="Pfam" id="PF02668"/>
    </source>
</evidence>
<dbReference type="GO" id="GO:0005739">
    <property type="term" value="C:mitochondrion"/>
    <property type="evidence" value="ECO:0007669"/>
    <property type="project" value="TreeGrafter"/>
</dbReference>
<dbReference type="Gene3D" id="3.60.130.10">
    <property type="entry name" value="Clavaminate synthase-like"/>
    <property type="match status" value="1"/>
</dbReference>
<comment type="catalytic activity">
    <reaction evidence="16">
        <text>N(6),N(6),N(6)-trimethyl-L-lysine + 2-oxoglutarate + O2 = (3S)-3-hydroxy-N(6),N(6),N(6)-trimethyl-L-lysine + succinate + CO2</text>
        <dbReference type="Rhea" id="RHEA:14181"/>
        <dbReference type="ChEBI" id="CHEBI:15379"/>
        <dbReference type="ChEBI" id="CHEBI:16526"/>
        <dbReference type="ChEBI" id="CHEBI:16810"/>
        <dbReference type="ChEBI" id="CHEBI:30031"/>
        <dbReference type="ChEBI" id="CHEBI:58100"/>
        <dbReference type="ChEBI" id="CHEBI:141499"/>
        <dbReference type="EC" id="1.14.11.8"/>
    </reaction>
</comment>
<dbReference type="PANTHER" id="PTHR10696">
    <property type="entry name" value="GAMMA-BUTYROBETAINE HYDROXYLASE-RELATED"/>
    <property type="match status" value="1"/>
</dbReference>
<evidence type="ECO:0000256" key="11">
    <source>
        <dbReference type="ARBA" id="ARBA00023004"/>
    </source>
</evidence>
<dbReference type="EC" id="1.14.11.8" evidence="5"/>
<keyword evidence="7" id="KW-0479">Metal-binding</keyword>
<evidence type="ECO:0000256" key="4">
    <source>
        <dbReference type="ARBA" id="ARBA00008654"/>
    </source>
</evidence>
<dbReference type="FunFam" id="3.30.2020.30:FF:000002">
    <property type="entry name" value="Putative gamma-butyrobetaine dioxygenase"/>
    <property type="match status" value="1"/>
</dbReference>
<dbReference type="InterPro" id="IPR038492">
    <property type="entry name" value="GBBH-like_N_sf"/>
</dbReference>
<evidence type="ECO:0000256" key="1">
    <source>
        <dbReference type="ARBA" id="ARBA00001954"/>
    </source>
</evidence>
<dbReference type="GO" id="GO:0050353">
    <property type="term" value="F:trimethyllysine dioxygenase activity"/>
    <property type="evidence" value="ECO:0007669"/>
    <property type="project" value="UniProtKB-EC"/>
</dbReference>
<keyword evidence="9" id="KW-0223">Dioxygenase</keyword>
<comment type="cofactor">
    <cofactor evidence="2">
        <name>L-ascorbate</name>
        <dbReference type="ChEBI" id="CHEBI:38290"/>
    </cofactor>
</comment>
<dbReference type="InterPro" id="IPR050411">
    <property type="entry name" value="AlphaKG_dependent_hydroxylases"/>
</dbReference>
<comment type="similarity">
    <text evidence="4">Belongs to the gamma-BBH/TMLD family.</text>
</comment>
<evidence type="ECO:0000256" key="12">
    <source>
        <dbReference type="ARBA" id="ARBA00030363"/>
    </source>
</evidence>
<reference evidence="19 20" key="1">
    <citation type="journal article" date="2018" name="Nat. Ecol. Evol.">
        <title>Genomic signatures of mitonuclear coevolution across populations of Tigriopus californicus.</title>
        <authorList>
            <person name="Barreto F.S."/>
            <person name="Watson E.T."/>
            <person name="Lima T.G."/>
            <person name="Willett C.S."/>
            <person name="Edmands S."/>
            <person name="Li W."/>
            <person name="Burton R.S."/>
        </authorList>
    </citation>
    <scope>NUCLEOTIDE SEQUENCE [LARGE SCALE GENOMIC DNA]</scope>
    <source>
        <strain evidence="19 20">San Diego</strain>
    </source>
</reference>
<dbReference type="OMA" id="EKVCIQP"/>
<dbReference type="Proteomes" id="UP000318571">
    <property type="component" value="Chromosome 8"/>
</dbReference>
<evidence type="ECO:0000256" key="14">
    <source>
        <dbReference type="ARBA" id="ARBA00032283"/>
    </source>
</evidence>
<dbReference type="EMBL" id="VCGU01000459">
    <property type="protein sequence ID" value="TRY61254.1"/>
    <property type="molecule type" value="Genomic_DNA"/>
</dbReference>
<comment type="function">
    <text evidence="15">Converts trimethyllysine (TML) into hydroxytrimethyllysine (HTML).</text>
</comment>
<dbReference type="Gene3D" id="3.30.2020.30">
    <property type="match status" value="1"/>
</dbReference>
<feature type="domain" description="TauD/TfdA-like" evidence="17">
    <location>
        <begin position="127"/>
        <end position="368"/>
    </location>
</feature>
<evidence type="ECO:0000256" key="13">
    <source>
        <dbReference type="ARBA" id="ARBA00031778"/>
    </source>
</evidence>
<organism evidence="19 20">
    <name type="scientific">Tigriopus californicus</name>
    <name type="common">Marine copepod</name>
    <dbReference type="NCBI Taxonomy" id="6832"/>
    <lineage>
        <taxon>Eukaryota</taxon>
        <taxon>Metazoa</taxon>
        <taxon>Ecdysozoa</taxon>
        <taxon>Arthropoda</taxon>
        <taxon>Crustacea</taxon>
        <taxon>Multicrustacea</taxon>
        <taxon>Hexanauplia</taxon>
        <taxon>Copepoda</taxon>
        <taxon>Harpacticoida</taxon>
        <taxon>Harpacticidae</taxon>
        <taxon>Tigriopus</taxon>
    </lineage>
</organism>
<dbReference type="STRING" id="6832.A0A553N739"/>
<dbReference type="NCBIfam" id="TIGR02410">
    <property type="entry name" value="carnitine_TMLD"/>
    <property type="match status" value="1"/>
</dbReference>
<evidence type="ECO:0000256" key="8">
    <source>
        <dbReference type="ARBA" id="ARBA00022873"/>
    </source>
</evidence>
<dbReference type="SUPFAM" id="SSF51197">
    <property type="entry name" value="Clavaminate synthase-like"/>
    <property type="match status" value="1"/>
</dbReference>
<evidence type="ECO:0000256" key="7">
    <source>
        <dbReference type="ARBA" id="ARBA00022723"/>
    </source>
</evidence>
<evidence type="ECO:0000313" key="19">
    <source>
        <dbReference type="EMBL" id="TRY61254.1"/>
    </source>
</evidence>
<evidence type="ECO:0000256" key="2">
    <source>
        <dbReference type="ARBA" id="ARBA00001961"/>
    </source>
</evidence>
<accession>A0A553N739</accession>
<evidence type="ECO:0000256" key="6">
    <source>
        <dbReference type="ARBA" id="ARBA00016835"/>
    </source>
</evidence>
<evidence type="ECO:0000256" key="9">
    <source>
        <dbReference type="ARBA" id="ARBA00022964"/>
    </source>
</evidence>
<evidence type="ECO:0000259" key="18">
    <source>
        <dbReference type="Pfam" id="PF06155"/>
    </source>
</evidence>
<dbReference type="AlphaFoldDB" id="A0A553N739"/>
<dbReference type="InterPro" id="IPR012776">
    <property type="entry name" value="Trimethyllysine_dOase"/>
</dbReference>
<dbReference type="InterPro" id="IPR042098">
    <property type="entry name" value="TauD-like_sf"/>
</dbReference>
<dbReference type="Pfam" id="PF02668">
    <property type="entry name" value="TauD"/>
    <property type="match status" value="1"/>
</dbReference>
<dbReference type="GO" id="GO:0045329">
    <property type="term" value="P:carnitine biosynthetic process"/>
    <property type="evidence" value="ECO:0007669"/>
    <property type="project" value="UniProtKB-UniPathway"/>
</dbReference>
<evidence type="ECO:0000256" key="3">
    <source>
        <dbReference type="ARBA" id="ARBA00005022"/>
    </source>
</evidence>
<evidence type="ECO:0000256" key="15">
    <source>
        <dbReference type="ARBA" id="ARBA00046008"/>
    </source>
</evidence>
<keyword evidence="10" id="KW-0560">Oxidoreductase</keyword>
<evidence type="ECO:0000313" key="20">
    <source>
        <dbReference type="Proteomes" id="UP000318571"/>
    </source>
</evidence>
<evidence type="ECO:0000256" key="16">
    <source>
        <dbReference type="ARBA" id="ARBA00049334"/>
    </source>
</evidence>
<sequence length="384" mass="44451">MIWAGYHVSRGSDHLSIAAQTNGFEHKFTFEWLRDHCRDPSVYDSDTHQRSISILDINPDVHPFKFQVIQGADDVLSITWNDGHVSTYDLKWLIRQSGQENRKQAFKSPIQRTPWNIPTLPQSSQTNTDFQEFMDSAKGVEKVIRSIREHGFAMVDGVEPTTKATKLTVERMVPVSQTIYGEMFELRNEEKEDVSDSSYSNVALGAHTDTTYYNEAFGLQIFHCLQPAARGGANILVDGFKIAELLKKANPDAYQFFRKTPLEAEYIHSRSEPQEHYYNVDYVFKHHPISDELEQFRFNVYDRAPHKMGLSEQRLFYRYYRELAALIVDETNVMRVQLHPGTVLFIDNWRVMHGRTGFQGQRIMSGCYVNRSDFISRAKVFDLA</sequence>
<comment type="caution">
    <text evidence="19">The sequence shown here is derived from an EMBL/GenBank/DDBJ whole genome shotgun (WGS) entry which is preliminary data.</text>
</comment>
<protein>
    <recommendedName>
        <fullName evidence="6">Trimethyllysine dioxygenase, mitochondrial</fullName>
        <ecNumber evidence="5">1.14.11.8</ecNumber>
    </recommendedName>
    <alternativeName>
        <fullName evidence="13">Epsilon-trimethyllysine 2-oxoglutarate dioxygenase</fullName>
    </alternativeName>
    <alternativeName>
        <fullName evidence="12">TML hydroxylase</fullName>
    </alternativeName>
    <alternativeName>
        <fullName evidence="14">TML-alpha-ketoglutarate dioxygenase</fullName>
    </alternativeName>
</protein>
<keyword evidence="8" id="KW-0124">Carnitine biosynthesis</keyword>
<dbReference type="Pfam" id="PF06155">
    <property type="entry name" value="GBBH-like_N"/>
    <property type="match status" value="1"/>
</dbReference>
<evidence type="ECO:0000256" key="10">
    <source>
        <dbReference type="ARBA" id="ARBA00023002"/>
    </source>
</evidence>
<comment type="pathway">
    <text evidence="3">Amine and polyamine biosynthesis; carnitine biosynthesis.</text>
</comment>